<accession>A0A918TR27</accession>
<evidence type="ECO:0000313" key="2">
    <source>
        <dbReference type="EMBL" id="GHC56012.1"/>
    </source>
</evidence>
<keyword evidence="3" id="KW-1185">Reference proteome</keyword>
<reference evidence="2" key="2">
    <citation type="submission" date="2020-09" db="EMBL/GenBank/DDBJ databases">
        <authorList>
            <person name="Sun Q."/>
            <person name="Kim S."/>
        </authorList>
    </citation>
    <scope>NUCLEOTIDE SEQUENCE</scope>
    <source>
        <strain evidence="2">KCTC 12988</strain>
    </source>
</reference>
<evidence type="ECO:0000256" key="1">
    <source>
        <dbReference type="SAM" id="Phobius"/>
    </source>
</evidence>
<protein>
    <submittedName>
        <fullName evidence="2">Uncharacterized protein</fullName>
    </submittedName>
</protein>
<dbReference type="RefSeq" id="WP_189570170.1">
    <property type="nucleotide sequence ID" value="NZ_BMXI01000009.1"/>
</dbReference>
<dbReference type="AlphaFoldDB" id="A0A918TR27"/>
<dbReference type="Proteomes" id="UP000644507">
    <property type="component" value="Unassembled WGS sequence"/>
</dbReference>
<evidence type="ECO:0000313" key="3">
    <source>
        <dbReference type="Proteomes" id="UP000644507"/>
    </source>
</evidence>
<reference evidence="2" key="1">
    <citation type="journal article" date="2014" name="Int. J. Syst. Evol. Microbiol.">
        <title>Complete genome sequence of Corynebacterium casei LMG S-19264T (=DSM 44701T), isolated from a smear-ripened cheese.</title>
        <authorList>
            <consortium name="US DOE Joint Genome Institute (JGI-PGF)"/>
            <person name="Walter F."/>
            <person name="Albersmeier A."/>
            <person name="Kalinowski J."/>
            <person name="Ruckert C."/>
        </authorList>
    </citation>
    <scope>NUCLEOTIDE SEQUENCE</scope>
    <source>
        <strain evidence="2">KCTC 12988</strain>
    </source>
</reference>
<proteinExistence type="predicted"/>
<name>A0A918TR27_9BACT</name>
<comment type="caution">
    <text evidence="2">The sequence shown here is derived from an EMBL/GenBank/DDBJ whole genome shotgun (WGS) entry which is preliminary data.</text>
</comment>
<gene>
    <name evidence="2" type="ORF">GCM10007100_23620</name>
</gene>
<keyword evidence="1" id="KW-0472">Membrane</keyword>
<keyword evidence="1" id="KW-0812">Transmembrane</keyword>
<sequence length="148" mass="16493">MADTSTLESISELLPVERRERFLHLVARFQSVPDDDEFLLILEAIGFMTLLYKEVPDEIAKILAGANPINETHEGLSKLVKAAVSESIPSYEDLKRISERFENHELALKQTLQALVVPSKNWPSLRLLLATILLVGGAVGYGLSFFTL</sequence>
<keyword evidence="1" id="KW-1133">Transmembrane helix</keyword>
<feature type="transmembrane region" description="Helical" evidence="1">
    <location>
        <begin position="127"/>
        <end position="146"/>
    </location>
</feature>
<dbReference type="EMBL" id="BMXI01000009">
    <property type="protein sequence ID" value="GHC56012.1"/>
    <property type="molecule type" value="Genomic_DNA"/>
</dbReference>
<organism evidence="2 3">
    <name type="scientific">Roseibacillus persicicus</name>
    <dbReference type="NCBI Taxonomy" id="454148"/>
    <lineage>
        <taxon>Bacteria</taxon>
        <taxon>Pseudomonadati</taxon>
        <taxon>Verrucomicrobiota</taxon>
        <taxon>Verrucomicrobiia</taxon>
        <taxon>Verrucomicrobiales</taxon>
        <taxon>Verrucomicrobiaceae</taxon>
        <taxon>Roseibacillus</taxon>
    </lineage>
</organism>